<feature type="region of interest" description="Disordered" evidence="9">
    <location>
        <begin position="1"/>
        <end position="195"/>
    </location>
</feature>
<evidence type="ECO:0000256" key="5">
    <source>
        <dbReference type="ARBA" id="ARBA00022989"/>
    </source>
</evidence>
<evidence type="ECO:0000256" key="6">
    <source>
        <dbReference type="ARBA" id="ARBA00023136"/>
    </source>
</evidence>
<feature type="transmembrane region" description="Helical" evidence="10">
    <location>
        <begin position="409"/>
        <end position="427"/>
    </location>
</feature>
<proteinExistence type="inferred from homology"/>
<dbReference type="OrthoDB" id="409792at2759"/>
<name>A0A4U0U2J5_9PEZI</name>
<feature type="transmembrane region" description="Helical" evidence="10">
    <location>
        <begin position="300"/>
        <end position="321"/>
    </location>
</feature>
<dbReference type="Pfam" id="PF02537">
    <property type="entry name" value="CRCB"/>
    <property type="match status" value="1"/>
</dbReference>
<comment type="catalytic activity">
    <reaction evidence="8">
        <text>fluoride(in) = fluoride(out)</text>
        <dbReference type="Rhea" id="RHEA:76159"/>
        <dbReference type="ChEBI" id="CHEBI:17051"/>
    </reaction>
    <physiologicalReaction direction="left-to-right" evidence="8">
        <dbReference type="Rhea" id="RHEA:76160"/>
    </physiologicalReaction>
</comment>
<evidence type="ECO:0000313" key="12">
    <source>
        <dbReference type="Proteomes" id="UP000308549"/>
    </source>
</evidence>
<comment type="similarity">
    <text evidence="7">Belongs to the fluoride channel Fluc/FEX (TC 1.A.43) family.</text>
</comment>
<feature type="compositionally biased region" description="Basic and acidic residues" evidence="9">
    <location>
        <begin position="181"/>
        <end position="195"/>
    </location>
</feature>
<feature type="transmembrane region" description="Helical" evidence="10">
    <location>
        <begin position="364"/>
        <end position="388"/>
    </location>
</feature>
<accession>A0A4U0U2J5</accession>
<keyword evidence="12" id="KW-1185">Reference proteome</keyword>
<evidence type="ECO:0000256" key="9">
    <source>
        <dbReference type="SAM" id="MobiDB-lite"/>
    </source>
</evidence>
<feature type="region of interest" description="Disordered" evidence="9">
    <location>
        <begin position="338"/>
        <end position="357"/>
    </location>
</feature>
<keyword evidence="6 10" id="KW-0472">Membrane</keyword>
<evidence type="ECO:0000256" key="3">
    <source>
        <dbReference type="ARBA" id="ARBA00022475"/>
    </source>
</evidence>
<dbReference type="AlphaFoldDB" id="A0A4U0U2J5"/>
<evidence type="ECO:0000256" key="7">
    <source>
        <dbReference type="ARBA" id="ARBA00035120"/>
    </source>
</evidence>
<reference evidence="11 12" key="1">
    <citation type="submission" date="2017-03" db="EMBL/GenBank/DDBJ databases">
        <title>Genomes of endolithic fungi from Antarctica.</title>
        <authorList>
            <person name="Coleine C."/>
            <person name="Masonjones S."/>
            <person name="Stajich J.E."/>
        </authorList>
    </citation>
    <scope>NUCLEOTIDE SEQUENCE [LARGE SCALE GENOMIC DNA]</scope>
    <source>
        <strain evidence="11 12">CCFEE 6315</strain>
    </source>
</reference>
<dbReference type="PANTHER" id="PTHR28259:SF1">
    <property type="entry name" value="FLUORIDE EXPORT PROTEIN 1-RELATED"/>
    <property type="match status" value="1"/>
</dbReference>
<dbReference type="GO" id="GO:1903425">
    <property type="term" value="F:fluoride transmembrane transporter activity"/>
    <property type="evidence" value="ECO:0007669"/>
    <property type="project" value="TreeGrafter"/>
</dbReference>
<sequence>MAEAFSSKTIAEQSEPEDDGRRTSTSTTSKRNSYYDQQRTGRRSRPVSGSSQLTSKSKGKRASYQLPPDIANLDEVAIPPPAGPSRQDSLEQARAQQASPKPGGETRNSHRPGPARRPTRDTPQDYGLSELAAPPPIKPPEEQPENPPDASTAAGPTGRLLDDAEDADSESLTAPSPWVQRRPEDYLPKEKPPREIPRPLAELYTICYLIFFSIMGTLARLGVQWLTFYPGAPIVTPVIWANFGGSLFMGFLSEDQGLFRDAWNQPPTTPEKLHDNTRRANPSDLERLNKAERGKLKKTIPLYIGLATGFCGSFTSFSSFARDFFLALSNDLPSPINHPNAFNSPTSPSPTSTTPRQPGYSFEAWTAVVLTTLALSLGGLLAGAHLALFLHPLTPRIPRKLTRNFLDPLILLLGPGVWLAAVLLAIWPPDRPSGPASRPTETWRGQVLFALVFAPLGCLLRFYASLHLNGLIPSFPLGTFAVNMLGTAIQGMSYDIQHVRVGLMGRVGGGRYVGGGD</sequence>
<keyword evidence="3" id="KW-1003">Cell membrane</keyword>
<feature type="compositionally biased region" description="Low complexity" evidence="9">
    <location>
        <begin position="23"/>
        <end position="32"/>
    </location>
</feature>
<feature type="compositionally biased region" description="Polar residues" evidence="9">
    <location>
        <begin position="1"/>
        <end position="12"/>
    </location>
</feature>
<evidence type="ECO:0000256" key="2">
    <source>
        <dbReference type="ARBA" id="ARBA00004651"/>
    </source>
</evidence>
<feature type="compositionally biased region" description="Polar residues" evidence="9">
    <location>
        <begin position="47"/>
        <end position="56"/>
    </location>
</feature>
<feature type="transmembrane region" description="Helical" evidence="10">
    <location>
        <begin position="203"/>
        <end position="222"/>
    </location>
</feature>
<evidence type="ECO:0000256" key="10">
    <source>
        <dbReference type="SAM" id="Phobius"/>
    </source>
</evidence>
<evidence type="ECO:0000313" key="11">
    <source>
        <dbReference type="EMBL" id="TKA29211.1"/>
    </source>
</evidence>
<dbReference type="PANTHER" id="PTHR28259">
    <property type="entry name" value="FLUORIDE EXPORT PROTEIN 1-RELATED"/>
    <property type="match status" value="1"/>
</dbReference>
<feature type="transmembrane region" description="Helical" evidence="10">
    <location>
        <begin position="234"/>
        <end position="252"/>
    </location>
</feature>
<dbReference type="Proteomes" id="UP000308549">
    <property type="component" value="Unassembled WGS sequence"/>
</dbReference>
<evidence type="ECO:0000256" key="1">
    <source>
        <dbReference type="ARBA" id="ARBA00002598"/>
    </source>
</evidence>
<comment type="subcellular location">
    <subcellularLocation>
        <location evidence="2">Cell membrane</location>
        <topology evidence="2">Multi-pass membrane protein</topology>
    </subcellularLocation>
</comment>
<comment type="caution">
    <text evidence="11">The sequence shown here is derived from an EMBL/GenBank/DDBJ whole genome shotgun (WGS) entry which is preliminary data.</text>
</comment>
<evidence type="ECO:0000256" key="4">
    <source>
        <dbReference type="ARBA" id="ARBA00022692"/>
    </source>
</evidence>
<feature type="transmembrane region" description="Helical" evidence="10">
    <location>
        <begin position="447"/>
        <end position="464"/>
    </location>
</feature>
<feature type="compositionally biased region" description="Low complexity" evidence="9">
    <location>
        <begin position="344"/>
        <end position="355"/>
    </location>
</feature>
<dbReference type="GO" id="GO:0005886">
    <property type="term" value="C:plasma membrane"/>
    <property type="evidence" value="ECO:0007669"/>
    <property type="project" value="UniProtKB-SubCell"/>
</dbReference>
<protein>
    <submittedName>
        <fullName evidence="11">Uncharacterized protein</fullName>
    </submittedName>
</protein>
<keyword evidence="4 10" id="KW-0812">Transmembrane</keyword>
<organism evidence="11 12">
    <name type="scientific">Salinomyces thailandicus</name>
    <dbReference type="NCBI Taxonomy" id="706561"/>
    <lineage>
        <taxon>Eukaryota</taxon>
        <taxon>Fungi</taxon>
        <taxon>Dikarya</taxon>
        <taxon>Ascomycota</taxon>
        <taxon>Pezizomycotina</taxon>
        <taxon>Dothideomycetes</taxon>
        <taxon>Dothideomycetidae</taxon>
        <taxon>Mycosphaerellales</taxon>
        <taxon>Teratosphaeriaceae</taxon>
        <taxon>Salinomyces</taxon>
    </lineage>
</organism>
<gene>
    <name evidence="11" type="ORF">B0A50_03721</name>
</gene>
<evidence type="ECO:0000256" key="8">
    <source>
        <dbReference type="ARBA" id="ARBA00035585"/>
    </source>
</evidence>
<dbReference type="InterPro" id="IPR003691">
    <property type="entry name" value="FluC"/>
</dbReference>
<comment type="function">
    <text evidence="1">Fluoride channel required for the rapid expulsion of cytoplasmic fluoride.</text>
</comment>
<keyword evidence="5 10" id="KW-1133">Transmembrane helix</keyword>
<dbReference type="EMBL" id="NAJL01000015">
    <property type="protein sequence ID" value="TKA29211.1"/>
    <property type="molecule type" value="Genomic_DNA"/>
</dbReference>